<dbReference type="EnsemblMetazoa" id="SCAU002473-RA">
    <property type="protein sequence ID" value="SCAU002473-PA"/>
    <property type="gene ID" value="SCAU002473"/>
</dbReference>
<dbReference type="STRING" id="35570.A0A1I8NVT6"/>
<dbReference type="PROSITE" id="PS00107">
    <property type="entry name" value="PROTEIN_KINASE_ATP"/>
    <property type="match status" value="1"/>
</dbReference>
<evidence type="ECO:0000259" key="15">
    <source>
        <dbReference type="PROSITE" id="PS51285"/>
    </source>
</evidence>
<evidence type="ECO:0000256" key="11">
    <source>
        <dbReference type="RuleBase" id="RU000308"/>
    </source>
</evidence>
<dbReference type="SUPFAM" id="SSF56112">
    <property type="entry name" value="Protein kinase-like (PK-like)"/>
    <property type="match status" value="1"/>
</dbReference>
<feature type="region of interest" description="Disordered" evidence="12">
    <location>
        <begin position="175"/>
        <end position="235"/>
    </location>
</feature>
<evidence type="ECO:0000313" key="17">
    <source>
        <dbReference type="Proteomes" id="UP000095300"/>
    </source>
</evidence>
<evidence type="ECO:0000256" key="8">
    <source>
        <dbReference type="ARBA" id="ARBA00022840"/>
    </source>
</evidence>
<dbReference type="InterPro" id="IPR000719">
    <property type="entry name" value="Prot_kinase_dom"/>
</dbReference>
<evidence type="ECO:0000313" key="16">
    <source>
        <dbReference type="EnsemblMetazoa" id="SCAU002473-PA"/>
    </source>
</evidence>
<keyword evidence="3 11" id="KW-0723">Serine/threonine-protein kinase</keyword>
<dbReference type="InterPro" id="IPR017441">
    <property type="entry name" value="Protein_kinase_ATP_BS"/>
</dbReference>
<dbReference type="InterPro" id="IPR044926">
    <property type="entry name" value="RGS_subdomain_2"/>
</dbReference>
<dbReference type="InterPro" id="IPR000239">
    <property type="entry name" value="GPCR_kinase"/>
</dbReference>
<organism evidence="16 17">
    <name type="scientific">Stomoxys calcitrans</name>
    <name type="common">Stable fly</name>
    <name type="synonym">Conops calcitrans</name>
    <dbReference type="NCBI Taxonomy" id="35570"/>
    <lineage>
        <taxon>Eukaryota</taxon>
        <taxon>Metazoa</taxon>
        <taxon>Ecdysozoa</taxon>
        <taxon>Arthropoda</taxon>
        <taxon>Hexapoda</taxon>
        <taxon>Insecta</taxon>
        <taxon>Pterygota</taxon>
        <taxon>Neoptera</taxon>
        <taxon>Endopterygota</taxon>
        <taxon>Diptera</taxon>
        <taxon>Brachycera</taxon>
        <taxon>Muscomorpha</taxon>
        <taxon>Muscoidea</taxon>
        <taxon>Muscidae</taxon>
        <taxon>Stomoxys</taxon>
    </lineage>
</organism>
<accession>A0A1I8NVT6</accession>
<dbReference type="GO" id="GO:0005737">
    <property type="term" value="C:cytoplasm"/>
    <property type="evidence" value="ECO:0007669"/>
    <property type="project" value="TreeGrafter"/>
</dbReference>
<dbReference type="GO" id="GO:0007165">
    <property type="term" value="P:signal transduction"/>
    <property type="evidence" value="ECO:0007669"/>
    <property type="project" value="InterPro"/>
</dbReference>
<dbReference type="EC" id="2.7.11.-" evidence="11"/>
<comment type="similarity">
    <text evidence="2 11">Belongs to the protein kinase superfamily. AGC Ser/Thr protein kinase family. GPRK subfamily.</text>
</comment>
<evidence type="ECO:0000256" key="5">
    <source>
        <dbReference type="ARBA" id="ARBA00022679"/>
    </source>
</evidence>
<feature type="domain" description="AGC-kinase C-terminal" evidence="15">
    <location>
        <begin position="601"/>
        <end position="666"/>
    </location>
</feature>
<dbReference type="PANTHER" id="PTHR24355:SF28">
    <property type="entry name" value="G PROTEIN-COUPLED RECEPTOR KINASE 2"/>
    <property type="match status" value="1"/>
</dbReference>
<feature type="compositionally biased region" description="Polar residues" evidence="12">
    <location>
        <begin position="109"/>
        <end position="119"/>
    </location>
</feature>
<evidence type="ECO:0000256" key="9">
    <source>
        <dbReference type="PIRSR" id="PIRSR600239-51"/>
    </source>
</evidence>
<keyword evidence="17" id="KW-1185">Reference proteome</keyword>
<feature type="active site" description="Proton acceptor" evidence="9">
    <location>
        <position position="462"/>
    </location>
</feature>
<feature type="binding site" evidence="10">
    <location>
        <position position="374"/>
    </location>
    <ligand>
        <name>ATP</name>
        <dbReference type="ChEBI" id="CHEBI:30616"/>
    </ligand>
</feature>
<dbReference type="SUPFAM" id="SSF48097">
    <property type="entry name" value="Regulator of G-protein signaling, RGS"/>
    <property type="match status" value="2"/>
</dbReference>
<dbReference type="GO" id="GO:0009966">
    <property type="term" value="P:regulation of signal transduction"/>
    <property type="evidence" value="ECO:0007669"/>
    <property type="project" value="TreeGrafter"/>
</dbReference>
<dbReference type="GO" id="GO:0004703">
    <property type="term" value="F:G protein-coupled receptor kinase activity"/>
    <property type="evidence" value="ECO:0007669"/>
    <property type="project" value="UniProtKB-EC"/>
</dbReference>
<evidence type="ECO:0000256" key="6">
    <source>
        <dbReference type="ARBA" id="ARBA00022741"/>
    </source>
</evidence>
<evidence type="ECO:0000256" key="1">
    <source>
        <dbReference type="ARBA" id="ARBA00001256"/>
    </source>
</evidence>
<evidence type="ECO:0000256" key="4">
    <source>
        <dbReference type="ARBA" id="ARBA00022553"/>
    </source>
</evidence>
<dbReference type="PROSITE" id="PS50011">
    <property type="entry name" value="PROTEIN_KINASE_DOM"/>
    <property type="match status" value="1"/>
</dbReference>
<keyword evidence="7 11" id="KW-0418">Kinase</keyword>
<feature type="compositionally biased region" description="Gly residues" evidence="12">
    <location>
        <begin position="207"/>
        <end position="227"/>
    </location>
</feature>
<dbReference type="InterPro" id="IPR000961">
    <property type="entry name" value="AGC-kinase_C"/>
</dbReference>
<evidence type="ECO:0000256" key="10">
    <source>
        <dbReference type="PROSITE-ProRule" id="PRU10141"/>
    </source>
</evidence>
<gene>
    <name evidence="16" type="primary">106092777</name>
</gene>
<dbReference type="Gene3D" id="1.10.510.10">
    <property type="entry name" value="Transferase(Phosphotransferase) domain 1"/>
    <property type="match status" value="1"/>
</dbReference>
<dbReference type="FunFam" id="1.10.510.10:FF:000074">
    <property type="entry name" value="G protein-coupled receptor kinase"/>
    <property type="match status" value="1"/>
</dbReference>
<dbReference type="SMART" id="SM00315">
    <property type="entry name" value="RGS"/>
    <property type="match status" value="1"/>
</dbReference>
<evidence type="ECO:0000256" key="3">
    <source>
        <dbReference type="ARBA" id="ARBA00022527"/>
    </source>
</evidence>
<keyword evidence="4" id="KW-0597">Phosphoprotein</keyword>
<evidence type="ECO:0000256" key="12">
    <source>
        <dbReference type="SAM" id="MobiDB-lite"/>
    </source>
</evidence>
<dbReference type="OrthoDB" id="354826at2759"/>
<dbReference type="Gene3D" id="3.30.200.20">
    <property type="entry name" value="Phosphorylase Kinase, domain 1"/>
    <property type="match status" value="1"/>
</dbReference>
<sequence length="738" mass="82651">MWNSETVGGSDSNKGKSKKWRKILQFPHISQCIHLKDKLDISYGYVIDQQPIGRKLFRQFCESKRPLYFRYISFLDQVQKYEVEYDENRITIAHDIGCRFLDIDGPSPATLNNGNTLEGSSGGPDEVQQQDEHKISSTDTENITATTTTSTTNLVETELCNNTTANTTTTATTATISTTSSSNNHKNFHHHNGDEHGDSAGQAPYNDGGGGGGGGGGGLAGEGAGGGDDSEIGDKLKNCIDPSTTVLPQLNGNSTNAIRTPLSSDEFVLDILNDDLISKVRTKITSGSKELFEPCVKAVKAFLAGEPFREFETSMYFHRYLQWKWLEAQPITYKTFRMYRVLGKGGFGEVCACQVRATGKMYACKKLEKKRIKKRKGESMVLTEKQILQKINSRFVVNLAYAYETKDALCLVLTIMNGGDLKFHIYNMGGDPGFEMQRARFYAAEVVCGLEHLHQQGIVYRDCKPENILLDDHGHVRISDLGLAVEIDGEMVRGRVGTVGYMSPEVIDNEKYSFSPDWFSFGCLLYEMIEGQAPFRARKEKVKREEVDRRVKEDPEKYSSKFSEEARSLCQQLLAKSIKLRLGCRNGRFGAREVKLHPFFNCINWKRLEAGMVEPPFVPDPHAVYAKDVLDIEQFSTVKGVNIDDSDSNFYTKFNTGSVSISWQNEMMETDCFRELNVFGPDDNPTPDLLINAIPQPDTTGCFPFRRKKKQPARTQPIPIPEHLLTTSHSVSLTTVES</sequence>
<dbReference type="PROSITE" id="PS50132">
    <property type="entry name" value="RGS"/>
    <property type="match status" value="1"/>
</dbReference>
<evidence type="ECO:0000256" key="7">
    <source>
        <dbReference type="ARBA" id="ARBA00022777"/>
    </source>
</evidence>
<feature type="compositionally biased region" description="Low complexity" evidence="12">
    <location>
        <begin position="175"/>
        <end position="184"/>
    </location>
</feature>
<dbReference type="AlphaFoldDB" id="A0A1I8NVT6"/>
<dbReference type="Pfam" id="PF00069">
    <property type="entry name" value="Pkinase"/>
    <property type="match status" value="1"/>
</dbReference>
<dbReference type="PROSITE" id="PS51285">
    <property type="entry name" value="AGC_KINASE_CTER"/>
    <property type="match status" value="1"/>
</dbReference>
<keyword evidence="8 10" id="KW-0067">ATP-binding</keyword>
<evidence type="ECO:0000259" key="14">
    <source>
        <dbReference type="PROSITE" id="PS50132"/>
    </source>
</evidence>
<dbReference type="VEuPathDB" id="VectorBase:SCAU002473"/>
<dbReference type="PANTHER" id="PTHR24355">
    <property type="entry name" value="G PROTEIN-COUPLED RECEPTOR KINASE/RIBOSOMAL PROTEIN S6 KINASE"/>
    <property type="match status" value="1"/>
</dbReference>
<protein>
    <recommendedName>
        <fullName evidence="11">G protein-coupled receptor kinase</fullName>
        <ecNumber evidence="11">2.7.11.-</ecNumber>
    </recommendedName>
</protein>
<proteinExistence type="inferred from homology"/>
<name>A0A1I8NVT6_STOCA</name>
<dbReference type="Proteomes" id="UP000095300">
    <property type="component" value="Unassembled WGS sequence"/>
</dbReference>
<dbReference type="PRINTS" id="PR00717">
    <property type="entry name" value="GPCRKINASE"/>
</dbReference>
<feature type="domain" description="Protein kinase" evidence="13">
    <location>
        <begin position="336"/>
        <end position="600"/>
    </location>
</feature>
<dbReference type="SMART" id="SM00133">
    <property type="entry name" value="S_TK_X"/>
    <property type="match status" value="1"/>
</dbReference>
<dbReference type="InterPro" id="IPR016137">
    <property type="entry name" value="RGS"/>
</dbReference>
<keyword evidence="5 11" id="KW-0808">Transferase</keyword>
<dbReference type="CDD" id="cd05605">
    <property type="entry name" value="STKc_GRK4_like"/>
    <property type="match status" value="1"/>
</dbReference>
<dbReference type="InterPro" id="IPR036305">
    <property type="entry name" value="RGS_sf"/>
</dbReference>
<evidence type="ECO:0000256" key="2">
    <source>
        <dbReference type="ARBA" id="ARBA00009793"/>
    </source>
</evidence>
<feature type="domain" description="RGS" evidence="14">
    <location>
        <begin position="49"/>
        <end position="321"/>
    </location>
</feature>
<dbReference type="GO" id="GO:0005524">
    <property type="term" value="F:ATP binding"/>
    <property type="evidence" value="ECO:0007669"/>
    <property type="project" value="UniProtKB-UniRule"/>
</dbReference>
<comment type="catalytic activity">
    <reaction evidence="1">
        <text>[G-protein-coupled receptor] + ATP = [G-protein-coupled receptor]-phosphate + ADP + H(+)</text>
        <dbReference type="Rhea" id="RHEA:12008"/>
        <dbReference type="Rhea" id="RHEA-COMP:11260"/>
        <dbReference type="Rhea" id="RHEA-COMP:11261"/>
        <dbReference type="ChEBI" id="CHEBI:15378"/>
        <dbReference type="ChEBI" id="CHEBI:30616"/>
        <dbReference type="ChEBI" id="CHEBI:43176"/>
        <dbReference type="ChEBI" id="CHEBI:68546"/>
        <dbReference type="ChEBI" id="CHEBI:456216"/>
        <dbReference type="EC" id="2.7.11.16"/>
    </reaction>
</comment>
<dbReference type="InterPro" id="IPR011009">
    <property type="entry name" value="Kinase-like_dom_sf"/>
</dbReference>
<dbReference type="Gene3D" id="1.10.167.10">
    <property type="entry name" value="Regulator of G-protein Signalling 4, domain 2"/>
    <property type="match status" value="2"/>
</dbReference>
<feature type="compositionally biased region" description="Low complexity" evidence="12">
    <location>
        <begin position="137"/>
        <end position="150"/>
    </location>
</feature>
<evidence type="ECO:0000259" key="13">
    <source>
        <dbReference type="PROSITE" id="PS50011"/>
    </source>
</evidence>
<feature type="region of interest" description="Disordered" evidence="12">
    <location>
        <begin position="109"/>
        <end position="150"/>
    </location>
</feature>
<keyword evidence="6 10" id="KW-0547">Nucleotide-binding</keyword>
<dbReference type="Pfam" id="PF00615">
    <property type="entry name" value="RGS"/>
    <property type="match status" value="1"/>
</dbReference>
<reference evidence="16" key="1">
    <citation type="submission" date="2020-05" db="UniProtKB">
        <authorList>
            <consortium name="EnsemblMetazoa"/>
        </authorList>
    </citation>
    <scope>IDENTIFICATION</scope>
    <source>
        <strain evidence="16">USDA</strain>
    </source>
</reference>